<feature type="compositionally biased region" description="Polar residues" evidence="1">
    <location>
        <begin position="1"/>
        <end position="13"/>
    </location>
</feature>
<protein>
    <submittedName>
        <fullName evidence="2">Uncharacterized protein</fullName>
    </submittedName>
</protein>
<evidence type="ECO:0000313" key="3">
    <source>
        <dbReference type="Proteomes" id="UP001320876"/>
    </source>
</evidence>
<reference evidence="2 3" key="1">
    <citation type="submission" date="2022-10" db="EMBL/GenBank/DDBJ databases">
        <title>Luteolibacter arcticus strain CCTCC AB 2014275, whole genome shotgun sequencing project.</title>
        <authorList>
            <person name="Zhao G."/>
            <person name="Shen L."/>
        </authorList>
    </citation>
    <scope>NUCLEOTIDE SEQUENCE [LARGE SCALE GENOMIC DNA]</scope>
    <source>
        <strain evidence="2 3">CCTCC AB 2014275</strain>
    </source>
</reference>
<proteinExistence type="predicted"/>
<accession>A0ABT3GDW4</accession>
<evidence type="ECO:0000256" key="1">
    <source>
        <dbReference type="SAM" id="MobiDB-lite"/>
    </source>
</evidence>
<feature type="region of interest" description="Disordered" evidence="1">
    <location>
        <begin position="1"/>
        <end position="20"/>
    </location>
</feature>
<sequence length="272" mass="30693">MASILTSGESATPQPKMHSDQAPYSELLEQLDDCNEDGELEPVIGEWLRTHPGESAWIAGLKRVDESSGIPEMSVEDRWRLYALSRVSDALIERIGKDRGRKHHYTAFMQSLGLCEIDARDFHPFYHEVVEVTPSATVDAPITISTIAWPGFMCGPLMIARAGVSVTGGTMHTRKDIAEASTLYWCYRRAGRAVEDLSLGWGGNSQWRTAFRRDYRIGGHYFYNVDGENDPVSSLLDESALAELLRHRCFILRDSQHVDLYPYQLRHHEPVA</sequence>
<dbReference type="EMBL" id="JAPDDT010000001">
    <property type="protein sequence ID" value="MCW1921809.1"/>
    <property type="molecule type" value="Genomic_DNA"/>
</dbReference>
<dbReference type="Proteomes" id="UP001320876">
    <property type="component" value="Unassembled WGS sequence"/>
</dbReference>
<gene>
    <name evidence="2" type="ORF">OKA05_04545</name>
</gene>
<name>A0ABT3GDW4_9BACT</name>
<comment type="caution">
    <text evidence="2">The sequence shown here is derived from an EMBL/GenBank/DDBJ whole genome shotgun (WGS) entry which is preliminary data.</text>
</comment>
<evidence type="ECO:0000313" key="2">
    <source>
        <dbReference type="EMBL" id="MCW1921809.1"/>
    </source>
</evidence>
<dbReference type="RefSeq" id="WP_264485918.1">
    <property type="nucleotide sequence ID" value="NZ_JAPDDT010000001.1"/>
</dbReference>
<keyword evidence="3" id="KW-1185">Reference proteome</keyword>
<organism evidence="2 3">
    <name type="scientific">Luteolibacter arcticus</name>
    <dbReference type="NCBI Taxonomy" id="1581411"/>
    <lineage>
        <taxon>Bacteria</taxon>
        <taxon>Pseudomonadati</taxon>
        <taxon>Verrucomicrobiota</taxon>
        <taxon>Verrucomicrobiia</taxon>
        <taxon>Verrucomicrobiales</taxon>
        <taxon>Verrucomicrobiaceae</taxon>
        <taxon>Luteolibacter</taxon>
    </lineage>
</organism>